<dbReference type="Pfam" id="PF13439">
    <property type="entry name" value="Glyco_transf_4"/>
    <property type="match status" value="1"/>
</dbReference>
<evidence type="ECO:0008006" key="4">
    <source>
        <dbReference type="Google" id="ProtNLM"/>
    </source>
</evidence>
<dbReference type="Gene3D" id="3.40.50.2000">
    <property type="entry name" value="Glycogen Phosphorylase B"/>
    <property type="match status" value="2"/>
</dbReference>
<evidence type="ECO:0000259" key="2">
    <source>
        <dbReference type="Pfam" id="PF13439"/>
    </source>
</evidence>
<sequence length="361" mass="41858">MKIAIITEGYRPFINGVIVSIDLFAKQFRKLGHEVYIFAPSYPDYQEDEEYIFRLRSVPSIIQKSIRIPVPTYIKMDKLFSKIGFDIIHIQHPIIFGQVVKRLVKKYKLPLVFTHHSFYENYSHYIPLPQKFIKKMAIKLSVDFSNNCDLVVTPSETVKEVLRTRGVIVPIEVIPTGINFKMFNKASGDFVREKYQINEESKILLFVGRMSKEKNLDILLDSFPMVISDFPDTYLILVGEGPERKKMKKKVKEIGVNDKVLFIDSQPYNEIPNFYKESDLFLFPSKKDTQGLVVLEAMICALPIVAVRSMCVEELNIDKRAGFLTRNSPIEFSKKIRKLLADKNLYNEFSKNSVEIVKKYS</sequence>
<proteinExistence type="predicted"/>
<gene>
    <name evidence="3" type="ORF">S01H4_06882</name>
</gene>
<feature type="domain" description="Glycosyl transferase family 1" evidence="1">
    <location>
        <begin position="191"/>
        <end position="353"/>
    </location>
</feature>
<dbReference type="EMBL" id="BART01002185">
    <property type="protein sequence ID" value="GAG57724.1"/>
    <property type="molecule type" value="Genomic_DNA"/>
</dbReference>
<dbReference type="Pfam" id="PF00534">
    <property type="entry name" value="Glycos_transf_1"/>
    <property type="match status" value="1"/>
</dbReference>
<name>X0YN61_9ZZZZ</name>
<dbReference type="GO" id="GO:0016757">
    <property type="term" value="F:glycosyltransferase activity"/>
    <property type="evidence" value="ECO:0007669"/>
    <property type="project" value="InterPro"/>
</dbReference>
<dbReference type="InterPro" id="IPR001296">
    <property type="entry name" value="Glyco_trans_1"/>
</dbReference>
<dbReference type="InterPro" id="IPR028098">
    <property type="entry name" value="Glyco_trans_4-like_N"/>
</dbReference>
<dbReference type="SUPFAM" id="SSF53756">
    <property type="entry name" value="UDP-Glycosyltransferase/glycogen phosphorylase"/>
    <property type="match status" value="1"/>
</dbReference>
<organism evidence="3">
    <name type="scientific">marine sediment metagenome</name>
    <dbReference type="NCBI Taxonomy" id="412755"/>
    <lineage>
        <taxon>unclassified sequences</taxon>
        <taxon>metagenomes</taxon>
        <taxon>ecological metagenomes</taxon>
    </lineage>
</organism>
<feature type="non-terminal residue" evidence="3">
    <location>
        <position position="361"/>
    </location>
</feature>
<evidence type="ECO:0000313" key="3">
    <source>
        <dbReference type="EMBL" id="GAG57724.1"/>
    </source>
</evidence>
<comment type="caution">
    <text evidence="3">The sequence shown here is derived from an EMBL/GenBank/DDBJ whole genome shotgun (WGS) entry which is preliminary data.</text>
</comment>
<accession>X0YN61</accession>
<dbReference type="PANTHER" id="PTHR45947">
    <property type="entry name" value="SULFOQUINOVOSYL TRANSFERASE SQD2"/>
    <property type="match status" value="1"/>
</dbReference>
<dbReference type="AlphaFoldDB" id="X0YN61"/>
<protein>
    <recommendedName>
        <fullName evidence="4">Glycosyltransferase subfamily 4-like N-terminal domain-containing protein</fullName>
    </recommendedName>
</protein>
<evidence type="ECO:0000259" key="1">
    <source>
        <dbReference type="Pfam" id="PF00534"/>
    </source>
</evidence>
<dbReference type="InterPro" id="IPR050194">
    <property type="entry name" value="Glycosyltransferase_grp1"/>
</dbReference>
<dbReference type="PANTHER" id="PTHR45947:SF3">
    <property type="entry name" value="SULFOQUINOVOSYL TRANSFERASE SQD2"/>
    <property type="match status" value="1"/>
</dbReference>
<reference evidence="3" key="1">
    <citation type="journal article" date="2014" name="Front. Microbiol.">
        <title>High frequency of phylogenetically diverse reductive dehalogenase-homologous genes in deep subseafloor sedimentary metagenomes.</title>
        <authorList>
            <person name="Kawai M."/>
            <person name="Futagami T."/>
            <person name="Toyoda A."/>
            <person name="Takaki Y."/>
            <person name="Nishi S."/>
            <person name="Hori S."/>
            <person name="Arai W."/>
            <person name="Tsubouchi T."/>
            <person name="Morono Y."/>
            <person name="Uchiyama I."/>
            <person name="Ito T."/>
            <person name="Fujiyama A."/>
            <person name="Inagaki F."/>
            <person name="Takami H."/>
        </authorList>
    </citation>
    <scope>NUCLEOTIDE SEQUENCE</scope>
    <source>
        <strain evidence="3">Expedition CK06-06</strain>
    </source>
</reference>
<feature type="domain" description="Glycosyltransferase subfamily 4-like N-terminal" evidence="2">
    <location>
        <begin position="14"/>
        <end position="179"/>
    </location>
</feature>